<feature type="compositionally biased region" description="Polar residues" evidence="5">
    <location>
        <begin position="717"/>
        <end position="726"/>
    </location>
</feature>
<evidence type="ECO:0000256" key="4">
    <source>
        <dbReference type="PROSITE-ProRule" id="PRU00325"/>
    </source>
</evidence>
<keyword evidence="2 4" id="KW-0863">Zinc-finger</keyword>
<sequence length="1097" mass="123942">MASSDDVFKELFASIYEPFSGLNEMDYELHGIYMDHEPEHEFVTALDKCRDVFLNVLLSDENLRNSSMADEIRAQVYHANEWQSDEEGEQEAVKNKYIIHDPNTPWDKMEPKVGDMFESPAQLKFWIQNYGVSNGYQIYFEKCDKTRLVARCGKRTEMNDCPFRLYAGWMYNEKSFQVKNLVGEHRCSRKFKFGSLVSPKWIGRHYITEIANTPKMKLRDMIADIKQRLRCVVSIGQVRRAKKWATELIEGKLIEHYARVWDYADELLRSNPGSTCKVSVTVNPDGKNYFHRFYIGFKALSDGWKLGCRRVIGLDGCFLKGQVKGELLTAIGRDANNQVYPIAWAVVDVENKPNWTWFIELLRDSVDLHDGRGLVVISDQHKGLVEAVKDILPNVEHRQCARHVYANFKKAYTGLEFKKLFWAASMSCVESDFMRHMETIKKLSPSAYEYLMSRQPKTWCRAYFDRGYACEAVENGISECFNSIIVDARKKPLITMLEEIRIYIMDRFSHMIEENVKWKSNVCPAILRKMQLFGKNMRLWVVVHSQGHVFEARRGCDSYMVDLDSRACSCRLWDLSGIPCVHANAVINYINQTPDVYIDGYFSKENFKKSYSSNIKPVNGSNLWSQTGFIKPLPPLARRMPGRPTTKRKRHASEQEGRFSSTRVFVPRTVRCGKCLEYGHNQKSCKNEKKPVVPLLPKKRGRPRKHPLLTEYDESLRASQSSQPPMQKNKSKKEASSSKVLKASRSKKEATEFDESLRASKSSQPLKKKNKSKKEASSSKVLKASRSKKEATSPHKEDVSATQKEVVDGIQIGEGDGIQNEDHGDSIEPGDHGDDIQIGEGGGIETGGHGDDIQIGEGGGIETGGHGDDIQTGDVNDVIVEDCHIVEEVEVVDVGKEDVLLPRVGLDLHKVLDEVEQGLDEILGEGSFQQQSETYDATQSDYEGNVEFNDGKADGVLVDKVKLDAEQIASMLEAGYSMEEIEGMEGVELELDDMLPVELDMEDVLDHPSDNDDEAVIDDVDGIVDGGGEQEEGGDDGHLGDDEGEQEERGDDEGPDDVPRLTRLRKPSERIILQKLKKTVLDKNGGGSSASNPVRLE</sequence>
<dbReference type="AlphaFoldDB" id="A0A9R1W5Y2"/>
<feature type="compositionally biased region" description="Basic and acidic residues" evidence="5">
    <location>
        <begin position="746"/>
        <end position="758"/>
    </location>
</feature>
<accession>A0A9R1W5Y2</accession>
<keyword evidence="8" id="KW-1185">Reference proteome</keyword>
<evidence type="ECO:0000313" key="7">
    <source>
        <dbReference type="EMBL" id="KAJ0216987.1"/>
    </source>
</evidence>
<feature type="compositionally biased region" description="Basic residues" evidence="5">
    <location>
        <begin position="697"/>
        <end position="707"/>
    </location>
</feature>
<dbReference type="Pfam" id="PF03108">
    <property type="entry name" value="DBD_Tnp_Mut"/>
    <property type="match status" value="1"/>
</dbReference>
<proteinExistence type="predicted"/>
<dbReference type="InterPro" id="IPR006564">
    <property type="entry name" value="Znf_PMZ"/>
</dbReference>
<dbReference type="InterPro" id="IPR018289">
    <property type="entry name" value="MULE_transposase_dom"/>
</dbReference>
<name>A0A9R1W5Y2_LACSA</name>
<dbReference type="EMBL" id="NBSK02000003">
    <property type="protein sequence ID" value="KAJ0216987.1"/>
    <property type="molecule type" value="Genomic_DNA"/>
</dbReference>
<feature type="compositionally biased region" description="Basic and acidic residues" evidence="5">
    <location>
        <begin position="787"/>
        <end position="799"/>
    </location>
</feature>
<evidence type="ECO:0000256" key="3">
    <source>
        <dbReference type="ARBA" id="ARBA00022833"/>
    </source>
</evidence>
<feature type="compositionally biased region" description="Acidic residues" evidence="5">
    <location>
        <begin position="1042"/>
        <end position="1056"/>
    </location>
</feature>
<evidence type="ECO:0000256" key="5">
    <source>
        <dbReference type="SAM" id="MobiDB-lite"/>
    </source>
</evidence>
<feature type="compositionally biased region" description="Acidic residues" evidence="5">
    <location>
        <begin position="1011"/>
        <end position="1034"/>
    </location>
</feature>
<feature type="compositionally biased region" description="Basic and acidic residues" evidence="5">
    <location>
        <begin position="820"/>
        <end position="835"/>
    </location>
</feature>
<organism evidence="7 8">
    <name type="scientific">Lactuca sativa</name>
    <name type="common">Garden lettuce</name>
    <dbReference type="NCBI Taxonomy" id="4236"/>
    <lineage>
        <taxon>Eukaryota</taxon>
        <taxon>Viridiplantae</taxon>
        <taxon>Streptophyta</taxon>
        <taxon>Embryophyta</taxon>
        <taxon>Tracheophyta</taxon>
        <taxon>Spermatophyta</taxon>
        <taxon>Magnoliopsida</taxon>
        <taxon>eudicotyledons</taxon>
        <taxon>Gunneridae</taxon>
        <taxon>Pentapetalae</taxon>
        <taxon>asterids</taxon>
        <taxon>campanulids</taxon>
        <taxon>Asterales</taxon>
        <taxon>Asteraceae</taxon>
        <taxon>Cichorioideae</taxon>
        <taxon>Cichorieae</taxon>
        <taxon>Lactucinae</taxon>
        <taxon>Lactuca</taxon>
    </lineage>
</organism>
<dbReference type="InterPro" id="IPR007527">
    <property type="entry name" value="Znf_SWIM"/>
</dbReference>
<dbReference type="PANTHER" id="PTHR31973:SF197">
    <property type="entry name" value="SWIM-TYPE DOMAIN-CONTAINING PROTEIN"/>
    <property type="match status" value="1"/>
</dbReference>
<feature type="region of interest" description="Disordered" evidence="5">
    <location>
        <begin position="1004"/>
        <end position="1097"/>
    </location>
</feature>
<feature type="domain" description="SWIM-type" evidence="6">
    <location>
        <begin position="559"/>
        <end position="591"/>
    </location>
</feature>
<dbReference type="Pfam" id="PF10551">
    <property type="entry name" value="MULE"/>
    <property type="match status" value="1"/>
</dbReference>
<keyword evidence="1" id="KW-0479">Metal-binding</keyword>
<keyword evidence="3" id="KW-0862">Zinc</keyword>
<dbReference type="Pfam" id="PF04434">
    <property type="entry name" value="SWIM"/>
    <property type="match status" value="1"/>
</dbReference>
<dbReference type="GO" id="GO:0008270">
    <property type="term" value="F:zinc ion binding"/>
    <property type="evidence" value="ECO:0007669"/>
    <property type="project" value="UniProtKB-KW"/>
</dbReference>
<dbReference type="Proteomes" id="UP000235145">
    <property type="component" value="Unassembled WGS sequence"/>
</dbReference>
<reference evidence="7 8" key="1">
    <citation type="journal article" date="2017" name="Nat. Commun.">
        <title>Genome assembly with in vitro proximity ligation data and whole-genome triplication in lettuce.</title>
        <authorList>
            <person name="Reyes-Chin-Wo S."/>
            <person name="Wang Z."/>
            <person name="Yang X."/>
            <person name="Kozik A."/>
            <person name="Arikit S."/>
            <person name="Song C."/>
            <person name="Xia L."/>
            <person name="Froenicke L."/>
            <person name="Lavelle D.O."/>
            <person name="Truco M.J."/>
            <person name="Xia R."/>
            <person name="Zhu S."/>
            <person name="Xu C."/>
            <person name="Xu H."/>
            <person name="Xu X."/>
            <person name="Cox K."/>
            <person name="Korf I."/>
            <person name="Meyers B.C."/>
            <person name="Michelmore R.W."/>
        </authorList>
    </citation>
    <scope>NUCLEOTIDE SEQUENCE [LARGE SCALE GENOMIC DNA]</scope>
    <source>
        <strain evidence="8">cv. Salinas</strain>
        <tissue evidence="7">Seedlings</tissue>
    </source>
</reference>
<dbReference type="PROSITE" id="PS50966">
    <property type="entry name" value="ZF_SWIM"/>
    <property type="match status" value="1"/>
</dbReference>
<evidence type="ECO:0000313" key="8">
    <source>
        <dbReference type="Proteomes" id="UP000235145"/>
    </source>
</evidence>
<comment type="caution">
    <text evidence="7">The sequence shown here is derived from an EMBL/GenBank/DDBJ whole genome shotgun (WGS) entry which is preliminary data.</text>
</comment>
<feature type="region of interest" description="Disordered" evidence="5">
    <location>
        <begin position="683"/>
        <end position="868"/>
    </location>
</feature>
<dbReference type="PANTHER" id="PTHR31973">
    <property type="entry name" value="POLYPROTEIN, PUTATIVE-RELATED"/>
    <property type="match status" value="1"/>
</dbReference>
<evidence type="ECO:0000256" key="1">
    <source>
        <dbReference type="ARBA" id="ARBA00022723"/>
    </source>
</evidence>
<evidence type="ECO:0000259" key="6">
    <source>
        <dbReference type="PROSITE" id="PS50966"/>
    </source>
</evidence>
<dbReference type="SMART" id="SM00575">
    <property type="entry name" value="ZnF_PMZ"/>
    <property type="match status" value="1"/>
</dbReference>
<protein>
    <recommendedName>
        <fullName evidence="6">SWIM-type domain-containing protein</fullName>
    </recommendedName>
</protein>
<dbReference type="InterPro" id="IPR004332">
    <property type="entry name" value="Transposase_MuDR"/>
</dbReference>
<evidence type="ECO:0000256" key="2">
    <source>
        <dbReference type="ARBA" id="ARBA00022771"/>
    </source>
</evidence>
<feature type="region of interest" description="Disordered" evidence="5">
    <location>
        <begin position="634"/>
        <end position="660"/>
    </location>
</feature>
<gene>
    <name evidence="7" type="ORF">LSAT_V11C300115800</name>
</gene>